<keyword evidence="3" id="KW-1185">Reference proteome</keyword>
<accession>A0A4S3TLL8</accession>
<evidence type="ECO:0000313" key="2">
    <source>
        <dbReference type="EMBL" id="THE63885.1"/>
    </source>
</evidence>
<gene>
    <name evidence="2" type="ORF">D8Y22_16310</name>
</gene>
<dbReference type="AlphaFoldDB" id="A0A4S3TLL8"/>
<proteinExistence type="predicted"/>
<feature type="region of interest" description="Disordered" evidence="1">
    <location>
        <begin position="15"/>
        <end position="34"/>
    </location>
</feature>
<organism evidence="2 3">
    <name type="scientific">Salinadaptatus halalkaliphilus</name>
    <dbReference type="NCBI Taxonomy" id="2419781"/>
    <lineage>
        <taxon>Archaea</taxon>
        <taxon>Methanobacteriati</taxon>
        <taxon>Methanobacteriota</taxon>
        <taxon>Stenosarchaea group</taxon>
        <taxon>Halobacteria</taxon>
        <taxon>Halobacteriales</taxon>
        <taxon>Natrialbaceae</taxon>
        <taxon>Salinadaptatus</taxon>
    </lineage>
</organism>
<comment type="caution">
    <text evidence="2">The sequence shown here is derived from an EMBL/GenBank/DDBJ whole genome shotgun (WGS) entry which is preliminary data.</text>
</comment>
<protein>
    <submittedName>
        <fullName evidence="2">Uncharacterized protein</fullName>
    </submittedName>
</protein>
<name>A0A4S3TLL8_9EURY</name>
<evidence type="ECO:0000313" key="3">
    <source>
        <dbReference type="Proteomes" id="UP000318864"/>
    </source>
</evidence>
<dbReference type="RefSeq" id="WP_141465731.1">
    <property type="nucleotide sequence ID" value="NZ_RBZW01000055.1"/>
</dbReference>
<dbReference type="EMBL" id="RBZW01000055">
    <property type="protein sequence ID" value="THE63885.1"/>
    <property type="molecule type" value="Genomic_DNA"/>
</dbReference>
<evidence type="ECO:0000256" key="1">
    <source>
        <dbReference type="SAM" id="MobiDB-lite"/>
    </source>
</evidence>
<feature type="compositionally biased region" description="Basic and acidic residues" evidence="1">
    <location>
        <begin position="20"/>
        <end position="34"/>
    </location>
</feature>
<sequence>MSATATAALVGCLEGGSLPEVDRSPDDFEDASESRIEACEDRYVDEYVGPEEGSAGPIEIEVGTVEEHDDETVRATIDSLIEVSGSSADSRIPMSRASAVRDTRHRGDTALGSHVPAFDLGSLTR</sequence>
<feature type="region of interest" description="Disordered" evidence="1">
    <location>
        <begin position="87"/>
        <end position="125"/>
    </location>
</feature>
<reference evidence="2 3" key="1">
    <citation type="submission" date="2018-10" db="EMBL/GenBank/DDBJ databases">
        <title>Natronolimnobius sp. XQ-INN 246 isolated from Inner Mongolia Autonomous Region of China.</title>
        <authorList>
            <person name="Xue Q."/>
        </authorList>
    </citation>
    <scope>NUCLEOTIDE SEQUENCE [LARGE SCALE GENOMIC DNA]</scope>
    <source>
        <strain evidence="2 3">XQ-INN 246</strain>
    </source>
</reference>
<dbReference type="Proteomes" id="UP000318864">
    <property type="component" value="Unassembled WGS sequence"/>
</dbReference>
<feature type="compositionally biased region" description="Basic and acidic residues" evidence="1">
    <location>
        <begin position="99"/>
        <end position="108"/>
    </location>
</feature>